<dbReference type="GO" id="GO:0006935">
    <property type="term" value="P:chemotaxis"/>
    <property type="evidence" value="ECO:0007669"/>
    <property type="project" value="UniProtKB-KW"/>
</dbReference>
<dbReference type="RefSeq" id="WP_123931571.1">
    <property type="nucleotide sequence ID" value="NZ_RKRE01000003.1"/>
</dbReference>
<dbReference type="Gene3D" id="2.30.30.40">
    <property type="entry name" value="SH3 Domains"/>
    <property type="match status" value="1"/>
</dbReference>
<dbReference type="SUPFAM" id="SSF47384">
    <property type="entry name" value="Homodimeric domain of signal transducing histidine kinase"/>
    <property type="match status" value="1"/>
</dbReference>
<keyword evidence="7" id="KW-0547">Nucleotide-binding</keyword>
<dbReference type="CDD" id="cd16916">
    <property type="entry name" value="HATPase_CheA-like"/>
    <property type="match status" value="1"/>
</dbReference>
<dbReference type="Gene3D" id="1.10.287.560">
    <property type="entry name" value="Histidine kinase CheA-like, homodimeric domain"/>
    <property type="match status" value="1"/>
</dbReference>
<dbReference type="Pfam" id="PF01584">
    <property type="entry name" value="CheW"/>
    <property type="match status" value="1"/>
</dbReference>
<dbReference type="InterPro" id="IPR010808">
    <property type="entry name" value="CheA_P2-bd"/>
</dbReference>
<dbReference type="CDD" id="cd00731">
    <property type="entry name" value="CheA_reg"/>
    <property type="match status" value="1"/>
</dbReference>
<dbReference type="Pfam" id="PF02895">
    <property type="entry name" value="H-kinase_dim"/>
    <property type="match status" value="1"/>
</dbReference>
<dbReference type="CDD" id="cd00088">
    <property type="entry name" value="HPT"/>
    <property type="match status" value="1"/>
</dbReference>
<evidence type="ECO:0000259" key="13">
    <source>
        <dbReference type="PROSITE" id="PS50109"/>
    </source>
</evidence>
<comment type="catalytic activity">
    <reaction evidence="1">
        <text>ATP + protein L-histidine = ADP + protein N-phospho-L-histidine.</text>
        <dbReference type="EC" id="2.7.13.3"/>
    </reaction>
</comment>
<dbReference type="SMART" id="SM00073">
    <property type="entry name" value="HPT"/>
    <property type="match status" value="1"/>
</dbReference>
<feature type="domain" description="HPt" evidence="15">
    <location>
        <begin position="1"/>
        <end position="103"/>
    </location>
</feature>
<evidence type="ECO:0000256" key="6">
    <source>
        <dbReference type="ARBA" id="ARBA00022679"/>
    </source>
</evidence>
<dbReference type="SUPFAM" id="SSF55874">
    <property type="entry name" value="ATPase domain of HSP90 chaperone/DNA topoisomerase II/histidine kinase"/>
    <property type="match status" value="1"/>
</dbReference>
<dbReference type="Proteomes" id="UP000282654">
    <property type="component" value="Unassembled WGS sequence"/>
</dbReference>
<dbReference type="InterPro" id="IPR008207">
    <property type="entry name" value="Sig_transdc_His_kin_Hpt_dom"/>
</dbReference>
<proteinExistence type="predicted"/>
<dbReference type="InterPro" id="IPR005467">
    <property type="entry name" value="His_kinase_dom"/>
</dbReference>
<keyword evidence="8 16" id="KW-0418">Kinase</keyword>
<evidence type="ECO:0000313" key="17">
    <source>
        <dbReference type="Proteomes" id="UP000282654"/>
    </source>
</evidence>
<dbReference type="InterPro" id="IPR002545">
    <property type="entry name" value="CheW-lke_dom"/>
</dbReference>
<dbReference type="PROSITE" id="PS50894">
    <property type="entry name" value="HPT"/>
    <property type="match status" value="1"/>
</dbReference>
<comment type="caution">
    <text evidence="16">The sequence shown here is derived from an EMBL/GenBank/DDBJ whole genome shotgun (WGS) entry which is preliminary data.</text>
</comment>
<evidence type="ECO:0000256" key="11">
    <source>
        <dbReference type="PROSITE-ProRule" id="PRU00110"/>
    </source>
</evidence>
<dbReference type="InterPro" id="IPR051315">
    <property type="entry name" value="Bact_Chemotaxis_CheA"/>
</dbReference>
<dbReference type="InterPro" id="IPR037052">
    <property type="entry name" value="CheA-like_P2_sf"/>
</dbReference>
<keyword evidence="10" id="KW-0902">Two-component regulatory system</keyword>
<evidence type="ECO:0000256" key="2">
    <source>
        <dbReference type="ARBA" id="ARBA00012438"/>
    </source>
</evidence>
<evidence type="ECO:0000259" key="14">
    <source>
        <dbReference type="PROSITE" id="PS50851"/>
    </source>
</evidence>
<keyword evidence="9" id="KW-0067">ATP-binding</keyword>
<dbReference type="SUPFAM" id="SSF55052">
    <property type="entry name" value="CheY-binding domain of CheA"/>
    <property type="match status" value="1"/>
</dbReference>
<evidence type="ECO:0000256" key="8">
    <source>
        <dbReference type="ARBA" id="ARBA00022777"/>
    </source>
</evidence>
<name>A0A3N5ADC5_9THEO</name>
<dbReference type="GO" id="GO:0005524">
    <property type="term" value="F:ATP binding"/>
    <property type="evidence" value="ECO:0007669"/>
    <property type="project" value="UniProtKB-KW"/>
</dbReference>
<accession>A0A3N5ADC5</accession>
<dbReference type="InterPro" id="IPR004105">
    <property type="entry name" value="CheA-like_dim"/>
</dbReference>
<keyword evidence="17" id="KW-1185">Reference proteome</keyword>
<dbReference type="InterPro" id="IPR035891">
    <property type="entry name" value="CheY-binding_CheA"/>
</dbReference>
<feature type="region of interest" description="Disordered" evidence="12">
    <location>
        <begin position="268"/>
        <end position="288"/>
    </location>
</feature>
<feature type="modified residue" description="Phosphohistidine" evidence="11">
    <location>
        <position position="46"/>
    </location>
</feature>
<evidence type="ECO:0000256" key="10">
    <source>
        <dbReference type="ARBA" id="ARBA00023012"/>
    </source>
</evidence>
<keyword evidence="5 11" id="KW-0597">Phosphoprotein</keyword>
<evidence type="ECO:0000259" key="15">
    <source>
        <dbReference type="PROSITE" id="PS50894"/>
    </source>
</evidence>
<evidence type="ECO:0000256" key="3">
    <source>
        <dbReference type="ARBA" id="ARBA00021495"/>
    </source>
</evidence>
<dbReference type="SMART" id="SM01231">
    <property type="entry name" value="H-kinase_dim"/>
    <property type="match status" value="1"/>
</dbReference>
<dbReference type="EMBL" id="RKRE01000003">
    <property type="protein sequence ID" value="RPF42886.1"/>
    <property type="molecule type" value="Genomic_DNA"/>
</dbReference>
<gene>
    <name evidence="16" type="ORF">EDD75_2000</name>
</gene>
<evidence type="ECO:0000256" key="5">
    <source>
        <dbReference type="ARBA" id="ARBA00022553"/>
    </source>
</evidence>
<dbReference type="FunFam" id="3.30.565.10:FF:000016">
    <property type="entry name" value="Chemotaxis protein CheA, putative"/>
    <property type="match status" value="1"/>
</dbReference>
<dbReference type="Pfam" id="PF07194">
    <property type="entry name" value="P2"/>
    <property type="match status" value="1"/>
</dbReference>
<evidence type="ECO:0000256" key="1">
    <source>
        <dbReference type="ARBA" id="ARBA00000085"/>
    </source>
</evidence>
<dbReference type="PANTHER" id="PTHR43395:SF1">
    <property type="entry name" value="CHEMOTAXIS PROTEIN CHEA"/>
    <property type="match status" value="1"/>
</dbReference>
<dbReference type="GO" id="GO:0000155">
    <property type="term" value="F:phosphorelay sensor kinase activity"/>
    <property type="evidence" value="ECO:0007669"/>
    <property type="project" value="InterPro"/>
</dbReference>
<dbReference type="Gene3D" id="3.30.565.10">
    <property type="entry name" value="Histidine kinase-like ATPase, C-terminal domain"/>
    <property type="match status" value="1"/>
</dbReference>
<dbReference type="Gene3D" id="3.30.70.1110">
    <property type="entry name" value="Histidine kinase CheA-like, P2 response regulator-binding domain"/>
    <property type="match status" value="1"/>
</dbReference>
<dbReference type="InterPro" id="IPR004358">
    <property type="entry name" value="Sig_transdc_His_kin-like_C"/>
</dbReference>
<keyword evidence="6" id="KW-0808">Transferase</keyword>
<dbReference type="Pfam" id="PF02518">
    <property type="entry name" value="HATPase_c"/>
    <property type="match status" value="1"/>
</dbReference>
<dbReference type="PANTHER" id="PTHR43395">
    <property type="entry name" value="SENSOR HISTIDINE KINASE CHEA"/>
    <property type="match status" value="1"/>
</dbReference>
<keyword evidence="4" id="KW-0145">Chemotaxis</keyword>
<dbReference type="EC" id="2.7.13.3" evidence="2"/>
<dbReference type="SMART" id="SM00260">
    <property type="entry name" value="CheW"/>
    <property type="match status" value="1"/>
</dbReference>
<evidence type="ECO:0000256" key="4">
    <source>
        <dbReference type="ARBA" id="ARBA00022500"/>
    </source>
</evidence>
<dbReference type="PROSITE" id="PS50109">
    <property type="entry name" value="HIS_KIN"/>
    <property type="match status" value="1"/>
</dbReference>
<dbReference type="InterPro" id="IPR003594">
    <property type="entry name" value="HATPase_dom"/>
</dbReference>
<evidence type="ECO:0000256" key="9">
    <source>
        <dbReference type="ARBA" id="ARBA00022840"/>
    </source>
</evidence>
<dbReference type="Pfam" id="PF01627">
    <property type="entry name" value="Hpt"/>
    <property type="match status" value="1"/>
</dbReference>
<dbReference type="SMART" id="SM00387">
    <property type="entry name" value="HATPase_c"/>
    <property type="match status" value="1"/>
</dbReference>
<dbReference type="InterPro" id="IPR037006">
    <property type="entry name" value="CheA-like_homodim_sf"/>
</dbReference>
<dbReference type="OrthoDB" id="9803176at2"/>
<dbReference type="PROSITE" id="PS50851">
    <property type="entry name" value="CHEW"/>
    <property type="match status" value="1"/>
</dbReference>
<feature type="domain" description="Histidine kinase" evidence="13">
    <location>
        <begin position="308"/>
        <end position="549"/>
    </location>
</feature>
<dbReference type="SUPFAM" id="SSF47226">
    <property type="entry name" value="Histidine-containing phosphotransfer domain, HPT domain"/>
    <property type="match status" value="1"/>
</dbReference>
<feature type="domain" description="CheW-like" evidence="14">
    <location>
        <begin position="551"/>
        <end position="683"/>
    </location>
</feature>
<dbReference type="InterPro" id="IPR036097">
    <property type="entry name" value="HisK_dim/P_sf"/>
</dbReference>
<dbReference type="Gene3D" id="1.20.120.160">
    <property type="entry name" value="HPT domain"/>
    <property type="match status" value="1"/>
</dbReference>
<dbReference type="AlphaFoldDB" id="A0A3N5ADC5"/>
<evidence type="ECO:0000313" key="16">
    <source>
        <dbReference type="EMBL" id="RPF42886.1"/>
    </source>
</evidence>
<protein>
    <recommendedName>
        <fullName evidence="3">Chemotaxis protein CheA</fullName>
        <ecNumber evidence="2">2.7.13.3</ecNumber>
    </recommendedName>
</protein>
<evidence type="ECO:0000256" key="12">
    <source>
        <dbReference type="SAM" id="MobiDB-lite"/>
    </source>
</evidence>
<dbReference type="InterPro" id="IPR036641">
    <property type="entry name" value="HPT_dom_sf"/>
</dbReference>
<reference evidence="16 17" key="1">
    <citation type="submission" date="2018-11" db="EMBL/GenBank/DDBJ databases">
        <title>Genomic Encyclopedia of Type Strains, Phase IV (KMG-IV): sequencing the most valuable type-strain genomes for metagenomic binning, comparative biology and taxonomic classification.</title>
        <authorList>
            <person name="Goeker M."/>
        </authorList>
    </citation>
    <scope>NUCLEOTIDE SEQUENCE [LARGE SCALE GENOMIC DNA]</scope>
    <source>
        <strain evidence="16 17">DSM 102936</strain>
    </source>
</reference>
<dbReference type="PRINTS" id="PR00344">
    <property type="entry name" value="BCTRLSENSOR"/>
</dbReference>
<dbReference type="InterPro" id="IPR036890">
    <property type="entry name" value="HATPase_C_sf"/>
</dbReference>
<sequence>MFSDAEISVFLDELEEKIQILNDNFLLLEKEADDPQVLQEIFRAAHTVKGSSAIMGYDRMSRLTHEMENLFDNLRQGRLRVSTEMIDVLFEALDTLKSLRDEITEQAAPVDIEPVVAKLRRFLPGEGAENMAGGIPAAATSSSSGSAFSLTEAEEEVIRAAYVRGMQAYWIKVVVDAECQMKSVRAYLVFQTLQEQGEIIKAVPPAEDLQEGKFDTTFEVVLLTQEDAGRIRHLLLTISEIADVSVETINLPEDEAVSVTASGVAGSSQAVTPAGKQGASGATREREEGVKQAKTVRVDVQKLDNLMNLVGELVIDRTRLDRFAAIFRSRYGSDDLVDVLNEISNHLGQLTNDLQEQIMKARMLPIAQVFNRFPRMVRDLAHKLGKEINFIVEGKDTELDRNVIEVIGDPLIHLLRNAVDHGIESPEERVRVGKPRTGTVLLKAFHQENHIVILVKDDGRGMDVERIRKKAVERGLVDAEMAGRLTEREILNFVFLPGFSTAQEVTDLSGRGVGLDVVRKNIEQINGHIEMNSVLGQGTEFEIKLPLTLAIIRALMVSVSGEVYAFPLTNVMETIRISPQEVKRIQNTEVIIVRGKVLPLICLAEYFGGQRIGDSRLYVVIIGVGNRRVGVVVEELLGEQEIVIKSLGEYLGRIPGLSGATILGDGRVALIVDARALTQEVTRGVAEEALYAAS</sequence>
<dbReference type="GO" id="GO:0005737">
    <property type="term" value="C:cytoplasm"/>
    <property type="evidence" value="ECO:0007669"/>
    <property type="project" value="InterPro"/>
</dbReference>
<organism evidence="16 17">
    <name type="scientific">Thermodesulfitimonas autotrophica</name>
    <dbReference type="NCBI Taxonomy" id="1894989"/>
    <lineage>
        <taxon>Bacteria</taxon>
        <taxon>Bacillati</taxon>
        <taxon>Bacillota</taxon>
        <taxon>Clostridia</taxon>
        <taxon>Thermoanaerobacterales</taxon>
        <taxon>Thermoanaerobacteraceae</taxon>
        <taxon>Thermodesulfitimonas</taxon>
    </lineage>
</organism>
<dbReference type="InterPro" id="IPR036061">
    <property type="entry name" value="CheW-like_dom_sf"/>
</dbReference>
<dbReference type="FunFam" id="2.30.30.40:FF:000048">
    <property type="entry name" value="Chemotaxis protein CheA, putative"/>
    <property type="match status" value="1"/>
</dbReference>
<dbReference type="SUPFAM" id="SSF50341">
    <property type="entry name" value="CheW-like"/>
    <property type="match status" value="1"/>
</dbReference>
<evidence type="ECO:0000256" key="7">
    <source>
        <dbReference type="ARBA" id="ARBA00022741"/>
    </source>
</evidence>